<accession>A0A0R2IQM5</accession>
<comment type="caution">
    <text evidence="2">The sequence shown here is derived from an EMBL/GenBank/DDBJ whole genome shotgun (WGS) entry which is preliminary data.</text>
</comment>
<dbReference type="RefSeq" id="WP_057749381.1">
    <property type="nucleotide sequence ID" value="NZ_BJVH01000013.1"/>
</dbReference>
<feature type="transmembrane region" description="Helical" evidence="1">
    <location>
        <begin position="89"/>
        <end position="112"/>
    </location>
</feature>
<name>A0A0R2IQM5_9LACO</name>
<feature type="transmembrane region" description="Helical" evidence="1">
    <location>
        <begin position="50"/>
        <end position="68"/>
    </location>
</feature>
<dbReference type="EMBL" id="JQBR01000002">
    <property type="protein sequence ID" value="KRN67384.1"/>
    <property type="molecule type" value="Genomic_DNA"/>
</dbReference>
<evidence type="ECO:0000313" key="2">
    <source>
        <dbReference type="EMBL" id="KRN67384.1"/>
    </source>
</evidence>
<dbReference type="PATRIC" id="fig|319652.3.peg.931"/>
<organism evidence="2 3">
    <name type="scientific">Pediococcus cellicola</name>
    <dbReference type="NCBI Taxonomy" id="319652"/>
    <lineage>
        <taxon>Bacteria</taxon>
        <taxon>Bacillati</taxon>
        <taxon>Bacillota</taxon>
        <taxon>Bacilli</taxon>
        <taxon>Lactobacillales</taxon>
        <taxon>Lactobacillaceae</taxon>
        <taxon>Pediococcus</taxon>
    </lineage>
</organism>
<keyword evidence="1" id="KW-1133">Transmembrane helix</keyword>
<protein>
    <submittedName>
        <fullName evidence="2">Uncharacterized protein</fullName>
    </submittedName>
</protein>
<proteinExistence type="predicted"/>
<reference evidence="2 3" key="1">
    <citation type="journal article" date="2015" name="Genome Announc.">
        <title>Expanding the biotechnology potential of lactobacilli through comparative genomics of 213 strains and associated genera.</title>
        <authorList>
            <person name="Sun Z."/>
            <person name="Harris H.M."/>
            <person name="McCann A."/>
            <person name="Guo C."/>
            <person name="Argimon S."/>
            <person name="Zhang W."/>
            <person name="Yang X."/>
            <person name="Jeffery I.B."/>
            <person name="Cooney J.C."/>
            <person name="Kagawa T.F."/>
            <person name="Liu W."/>
            <person name="Song Y."/>
            <person name="Salvetti E."/>
            <person name="Wrobel A."/>
            <person name="Rasinkangas P."/>
            <person name="Parkhill J."/>
            <person name="Rea M.C."/>
            <person name="O'Sullivan O."/>
            <person name="Ritari J."/>
            <person name="Douillard F.P."/>
            <person name="Paul Ross R."/>
            <person name="Yang R."/>
            <person name="Briner A.E."/>
            <person name="Felis G.E."/>
            <person name="de Vos W.M."/>
            <person name="Barrangou R."/>
            <person name="Klaenhammer T.R."/>
            <person name="Caufield P.W."/>
            <person name="Cui Y."/>
            <person name="Zhang H."/>
            <person name="O'Toole P.W."/>
        </authorList>
    </citation>
    <scope>NUCLEOTIDE SEQUENCE [LARGE SCALE GENOMIC DNA]</scope>
    <source>
        <strain evidence="2 3">DSM 17757</strain>
    </source>
</reference>
<dbReference type="AlphaFoldDB" id="A0A0R2IQM5"/>
<keyword evidence="1" id="KW-0472">Membrane</keyword>
<dbReference type="Proteomes" id="UP000051568">
    <property type="component" value="Unassembled WGS sequence"/>
</dbReference>
<keyword evidence="3" id="KW-1185">Reference proteome</keyword>
<evidence type="ECO:0000313" key="3">
    <source>
        <dbReference type="Proteomes" id="UP000051568"/>
    </source>
</evidence>
<dbReference type="STRING" id="319652.IV80_GL000924"/>
<gene>
    <name evidence="2" type="ORF">IV80_GL000924</name>
</gene>
<evidence type="ECO:0000256" key="1">
    <source>
        <dbReference type="SAM" id="Phobius"/>
    </source>
</evidence>
<sequence>MTVKNWARVLWYQHQIIVNKQLLVCLGLVLLLPLMISFREIQLTQAAMVTEIYMSLIGFILIGTVNYPESDRDFSSLLNIKSLSLGKIWMLRVFEEMLITIFFMLVWVIFLHHFNHQILIPVFVLGGVSTAFLWGAIASSIAIITRSMYTGILGALVTFFYIIFGMDKQLTFYPLGLLINPNQTRIMTIIVLVGSVGLLSAALVYNYQRGPEM</sequence>
<dbReference type="OrthoDB" id="2334816at2"/>
<feature type="transmembrane region" description="Helical" evidence="1">
    <location>
        <begin position="149"/>
        <end position="166"/>
    </location>
</feature>
<feature type="transmembrane region" description="Helical" evidence="1">
    <location>
        <begin position="186"/>
        <end position="207"/>
    </location>
</feature>
<feature type="transmembrane region" description="Helical" evidence="1">
    <location>
        <begin position="118"/>
        <end position="137"/>
    </location>
</feature>
<keyword evidence="1" id="KW-0812">Transmembrane</keyword>
<feature type="transmembrane region" description="Helical" evidence="1">
    <location>
        <begin position="21"/>
        <end position="38"/>
    </location>
</feature>